<dbReference type="InterPro" id="IPR040442">
    <property type="entry name" value="Pyrv_kinase-like_dom_sf"/>
</dbReference>
<name>A0A5M6ZGT2_9PROT</name>
<keyword evidence="9" id="KW-1185">Reference proteome</keyword>
<keyword evidence="8" id="KW-0456">Lyase</keyword>
<comment type="similarity">
    <text evidence="2">Belongs to the HpcH/HpaI aldolase family.</text>
</comment>
<dbReference type="EMBL" id="VWOJ01000002">
    <property type="protein sequence ID" value="KAA5803973.1"/>
    <property type="molecule type" value="Genomic_DNA"/>
</dbReference>
<feature type="domain" description="HpcH/HpaI aldolase/citrate lyase" evidence="7">
    <location>
        <begin position="2"/>
        <end position="212"/>
    </location>
</feature>
<evidence type="ECO:0000313" key="9">
    <source>
        <dbReference type="Proteomes" id="UP000325122"/>
    </source>
</evidence>
<accession>A0A5M6ZGT2</accession>
<feature type="binding site" evidence="5">
    <location>
        <position position="120"/>
    </location>
    <ligand>
        <name>substrate</name>
    </ligand>
</feature>
<dbReference type="RefSeq" id="WP_150023240.1">
    <property type="nucleotide sequence ID" value="NZ_VWOJ01000002.1"/>
</dbReference>
<evidence type="ECO:0000256" key="6">
    <source>
        <dbReference type="PIRSR" id="PIRSR015582-2"/>
    </source>
</evidence>
<reference evidence="8 9" key="1">
    <citation type="submission" date="2019-09" db="EMBL/GenBank/DDBJ databases">
        <authorList>
            <person name="Kevbrin V."/>
            <person name="Grouzdev D.S."/>
        </authorList>
    </citation>
    <scope>NUCLEOTIDE SEQUENCE [LARGE SCALE GENOMIC DNA]</scope>
    <source>
        <strain evidence="8 9">G-192</strain>
    </source>
</reference>
<dbReference type="InterPro" id="IPR015813">
    <property type="entry name" value="Pyrv/PenolPyrv_kinase-like_dom"/>
</dbReference>
<keyword evidence="3 6" id="KW-0479">Metal-binding</keyword>
<sequence length="271" mass="27617">MRCLLFVPGSRPDRIAKALGAGADGVCVDLEDAVAPADKTGARAAVLAALAEPRAVSPRLGLRVNSPRTPAGLADLAALAQGAARPDFLMLPKVSHAEELAIVREALGGADCPALWPVVESAAGLQQAYAIAAAPGVEGVLFGGADFAADLGISLDWEPLLHARGTLVSASAAAGVALMDVPFLDVADEAGLIETTRRARALGFTGRSCIHPAQVAGVIAAFTPSTEELEHARAVLEAFEAAEGGAALFKGKLIELPVIRAARRTLAAAQD</sequence>
<dbReference type="Proteomes" id="UP000325122">
    <property type="component" value="Unassembled WGS sequence"/>
</dbReference>
<evidence type="ECO:0000256" key="2">
    <source>
        <dbReference type="ARBA" id="ARBA00005568"/>
    </source>
</evidence>
<proteinExistence type="inferred from homology"/>
<organism evidence="8 9">
    <name type="scientific">Alkalicaulis satelles</name>
    <dbReference type="NCBI Taxonomy" id="2609175"/>
    <lineage>
        <taxon>Bacteria</taxon>
        <taxon>Pseudomonadati</taxon>
        <taxon>Pseudomonadota</taxon>
        <taxon>Alphaproteobacteria</taxon>
        <taxon>Maricaulales</taxon>
        <taxon>Maricaulaceae</taxon>
        <taxon>Alkalicaulis</taxon>
    </lineage>
</organism>
<dbReference type="PANTHER" id="PTHR32308">
    <property type="entry name" value="LYASE BETA SUBUNIT, PUTATIVE (AFU_ORTHOLOGUE AFUA_4G13030)-RELATED"/>
    <property type="match status" value="1"/>
</dbReference>
<dbReference type="Gene3D" id="3.20.20.60">
    <property type="entry name" value="Phosphoenolpyruvate-binding domains"/>
    <property type="match status" value="1"/>
</dbReference>
<dbReference type="SUPFAM" id="SSF51621">
    <property type="entry name" value="Phosphoenolpyruvate/pyruvate domain"/>
    <property type="match status" value="1"/>
</dbReference>
<dbReference type="Pfam" id="PF03328">
    <property type="entry name" value="HpcH_HpaI"/>
    <property type="match status" value="1"/>
</dbReference>
<evidence type="ECO:0000256" key="5">
    <source>
        <dbReference type="PIRSR" id="PIRSR015582-1"/>
    </source>
</evidence>
<evidence type="ECO:0000259" key="7">
    <source>
        <dbReference type="Pfam" id="PF03328"/>
    </source>
</evidence>
<dbReference type="GO" id="GO:0006107">
    <property type="term" value="P:oxaloacetate metabolic process"/>
    <property type="evidence" value="ECO:0007669"/>
    <property type="project" value="TreeGrafter"/>
</dbReference>
<comment type="cofactor">
    <cofactor evidence="1">
        <name>Mg(2+)</name>
        <dbReference type="ChEBI" id="CHEBI:18420"/>
    </cofactor>
</comment>
<dbReference type="AlphaFoldDB" id="A0A5M6ZGT2"/>
<gene>
    <name evidence="8" type="ORF">F1654_09295</name>
</gene>
<dbReference type="PANTHER" id="PTHR32308:SF0">
    <property type="entry name" value="HPCH_HPAI ALDOLASE_CITRATE LYASE DOMAIN-CONTAINING PROTEIN"/>
    <property type="match status" value="1"/>
</dbReference>
<dbReference type="GO" id="GO:0000287">
    <property type="term" value="F:magnesium ion binding"/>
    <property type="evidence" value="ECO:0007669"/>
    <property type="project" value="TreeGrafter"/>
</dbReference>
<feature type="binding site" evidence="6">
    <location>
        <position position="120"/>
    </location>
    <ligand>
        <name>Mg(2+)</name>
        <dbReference type="ChEBI" id="CHEBI:18420"/>
    </ligand>
</feature>
<evidence type="ECO:0000313" key="8">
    <source>
        <dbReference type="EMBL" id="KAA5803973.1"/>
    </source>
</evidence>
<evidence type="ECO:0000256" key="1">
    <source>
        <dbReference type="ARBA" id="ARBA00001946"/>
    </source>
</evidence>
<dbReference type="PIRSF" id="PIRSF015582">
    <property type="entry name" value="Cit_lyase_B"/>
    <property type="match status" value="1"/>
</dbReference>
<comment type="caution">
    <text evidence="8">The sequence shown here is derived from an EMBL/GenBank/DDBJ whole genome shotgun (WGS) entry which is preliminary data.</text>
</comment>
<protein>
    <submittedName>
        <fullName evidence="8">CoA ester lyase</fullName>
    </submittedName>
</protein>
<dbReference type="GO" id="GO:0016829">
    <property type="term" value="F:lyase activity"/>
    <property type="evidence" value="ECO:0007669"/>
    <property type="project" value="UniProtKB-KW"/>
</dbReference>
<keyword evidence="4 6" id="KW-0460">Magnesium</keyword>
<feature type="binding site" evidence="5">
    <location>
        <position position="63"/>
    </location>
    <ligand>
        <name>substrate</name>
    </ligand>
</feature>
<dbReference type="InterPro" id="IPR005000">
    <property type="entry name" value="Aldolase/citrate-lyase_domain"/>
</dbReference>
<feature type="binding site" evidence="6">
    <location>
        <position position="146"/>
    </location>
    <ligand>
        <name>Mg(2+)</name>
        <dbReference type="ChEBI" id="CHEBI:18420"/>
    </ligand>
</feature>
<evidence type="ECO:0000256" key="3">
    <source>
        <dbReference type="ARBA" id="ARBA00022723"/>
    </source>
</evidence>
<evidence type="ECO:0000256" key="4">
    <source>
        <dbReference type="ARBA" id="ARBA00022842"/>
    </source>
</evidence>
<dbReference type="InterPro" id="IPR011206">
    <property type="entry name" value="Citrate_lyase_beta/mcl1/mcl2"/>
</dbReference>